<sequence>MLHIEEYVGIIIGARQTRRTRALANPDQPRGTLFHELKRHIKAHDRAVDDVRVVSAIDTGQADDTHQPVRHWYDVVYEA</sequence>
<evidence type="ECO:0000313" key="1">
    <source>
        <dbReference type="EMBL" id="ORJ58907.1"/>
    </source>
</evidence>
<organism evidence="1 2">
    <name type="scientific">Mycobacterium simiae</name>
    <name type="common">Mycobacterium habana</name>
    <dbReference type="NCBI Taxonomy" id="1784"/>
    <lineage>
        <taxon>Bacteria</taxon>
        <taxon>Bacillati</taxon>
        <taxon>Actinomycetota</taxon>
        <taxon>Actinomycetes</taxon>
        <taxon>Mycobacteriales</taxon>
        <taxon>Mycobacteriaceae</taxon>
        <taxon>Mycobacterium</taxon>
        <taxon>Mycobacterium simiae complex</taxon>
    </lineage>
</organism>
<protein>
    <submittedName>
        <fullName evidence="1">Uncharacterized protein</fullName>
    </submittedName>
</protein>
<keyword evidence="2" id="KW-1185">Reference proteome</keyword>
<proteinExistence type="predicted"/>
<evidence type="ECO:0000313" key="2">
    <source>
        <dbReference type="Proteomes" id="UP000193040"/>
    </source>
</evidence>
<gene>
    <name evidence="1" type="ORF">B5M45_17375</name>
</gene>
<reference evidence="1 2" key="1">
    <citation type="submission" date="2017-03" db="EMBL/GenBank/DDBJ databases">
        <title>Genomic insights into Mycobacterium simiae human colonization.</title>
        <authorList>
            <person name="Steffani J.L."/>
            <person name="Brunck M.E."/>
            <person name="Cruz E."/>
            <person name="Montiel R."/>
            <person name="Barona F."/>
        </authorList>
    </citation>
    <scope>NUCLEOTIDE SEQUENCE [LARGE SCALE GENOMIC DNA]</scope>
    <source>
        <strain evidence="1 2">MsiGto</strain>
    </source>
</reference>
<dbReference type="Proteomes" id="UP000193040">
    <property type="component" value="Unassembled WGS sequence"/>
</dbReference>
<name>A0A1X0Y1C7_MYCSI</name>
<dbReference type="RefSeq" id="WP_061555785.1">
    <property type="nucleotide sequence ID" value="NZ_MZZM01000022.1"/>
</dbReference>
<dbReference type="EMBL" id="MZZM01000022">
    <property type="protein sequence ID" value="ORJ58907.1"/>
    <property type="molecule type" value="Genomic_DNA"/>
</dbReference>
<dbReference type="AlphaFoldDB" id="A0A1X0Y1C7"/>
<accession>A0A1X0Y1C7</accession>
<comment type="caution">
    <text evidence="1">The sequence shown here is derived from an EMBL/GenBank/DDBJ whole genome shotgun (WGS) entry which is preliminary data.</text>
</comment>